<dbReference type="GO" id="GO:0046872">
    <property type="term" value="F:metal ion binding"/>
    <property type="evidence" value="ECO:0007669"/>
    <property type="project" value="InterPro"/>
</dbReference>
<feature type="domain" description="HMA" evidence="2">
    <location>
        <begin position="73"/>
        <end position="144"/>
    </location>
</feature>
<keyword evidence="4" id="KW-1185">Reference proteome</keyword>
<dbReference type="Pfam" id="PF00403">
    <property type="entry name" value="HMA"/>
    <property type="match status" value="2"/>
</dbReference>
<protein>
    <recommendedName>
        <fullName evidence="2">HMA domain-containing protein</fullName>
    </recommendedName>
</protein>
<gene>
    <name evidence="3" type="ORF">IEQ34_010148</name>
</gene>
<evidence type="ECO:0000313" key="3">
    <source>
        <dbReference type="EMBL" id="KAH0462573.1"/>
    </source>
</evidence>
<reference evidence="3 4" key="1">
    <citation type="journal article" date="2021" name="Hortic Res">
        <title>Chromosome-scale assembly of the Dendrobium chrysotoxum genome enhances the understanding of orchid evolution.</title>
        <authorList>
            <person name="Zhang Y."/>
            <person name="Zhang G.Q."/>
            <person name="Zhang D."/>
            <person name="Liu X.D."/>
            <person name="Xu X.Y."/>
            <person name="Sun W.H."/>
            <person name="Yu X."/>
            <person name="Zhu X."/>
            <person name="Wang Z.W."/>
            <person name="Zhao X."/>
            <person name="Zhong W.Y."/>
            <person name="Chen H."/>
            <person name="Yin W.L."/>
            <person name="Huang T."/>
            <person name="Niu S.C."/>
            <person name="Liu Z.J."/>
        </authorList>
    </citation>
    <scope>NUCLEOTIDE SEQUENCE [LARGE SCALE GENOMIC DNA]</scope>
    <source>
        <strain evidence="3">Lindl</strain>
    </source>
</reference>
<comment type="caution">
    <text evidence="3">The sequence shown here is derived from an EMBL/GenBank/DDBJ whole genome shotgun (WGS) entry which is preliminary data.</text>
</comment>
<evidence type="ECO:0000313" key="4">
    <source>
        <dbReference type="Proteomes" id="UP000775213"/>
    </source>
</evidence>
<dbReference type="InterPro" id="IPR044594">
    <property type="entry name" value="HIPP01/3/5/6"/>
</dbReference>
<evidence type="ECO:0000256" key="1">
    <source>
        <dbReference type="SAM" id="MobiDB-lite"/>
    </source>
</evidence>
<dbReference type="InterPro" id="IPR036163">
    <property type="entry name" value="HMA_dom_sf"/>
</dbReference>
<dbReference type="PANTHER" id="PTHR46413">
    <property type="entry name" value="HEAVY METAL-ASSOCIATED ISOPRENYLATED PLANT PROTEIN 6"/>
    <property type="match status" value="1"/>
</dbReference>
<dbReference type="InterPro" id="IPR006121">
    <property type="entry name" value="HMA_dom"/>
</dbReference>
<dbReference type="AlphaFoldDB" id="A0AAV7H4H0"/>
<dbReference type="Proteomes" id="UP000775213">
    <property type="component" value="Unassembled WGS sequence"/>
</dbReference>
<proteinExistence type="predicted"/>
<dbReference type="PROSITE" id="PS50846">
    <property type="entry name" value="HMA_2"/>
    <property type="match status" value="2"/>
</dbReference>
<feature type="domain" description="HMA" evidence="2">
    <location>
        <begin position="1"/>
        <end position="55"/>
    </location>
</feature>
<accession>A0AAV7H4H0</accession>
<dbReference type="Gene3D" id="3.30.70.100">
    <property type="match status" value="2"/>
</dbReference>
<dbReference type="SUPFAM" id="SSF55008">
    <property type="entry name" value="HMA, heavy metal-associated domain"/>
    <property type="match status" value="2"/>
</dbReference>
<dbReference type="CDD" id="cd00371">
    <property type="entry name" value="HMA"/>
    <property type="match status" value="2"/>
</dbReference>
<feature type="region of interest" description="Disordered" evidence="1">
    <location>
        <begin position="143"/>
        <end position="165"/>
    </location>
</feature>
<dbReference type="PANTHER" id="PTHR46413:SF1">
    <property type="entry name" value="HEAVY METAL-ASSOCIATED ISOPRENYLATED PLANT PROTEIN 6"/>
    <property type="match status" value="1"/>
</dbReference>
<evidence type="ECO:0000259" key="2">
    <source>
        <dbReference type="PROSITE" id="PS50846"/>
    </source>
</evidence>
<dbReference type="EMBL" id="JAGFBR010000009">
    <property type="protein sequence ID" value="KAH0462573.1"/>
    <property type="molecule type" value="Genomic_DNA"/>
</dbReference>
<feature type="compositionally biased region" description="Basic and acidic residues" evidence="1">
    <location>
        <begin position="50"/>
        <end position="62"/>
    </location>
</feature>
<name>A0AAV7H4H0_DENCH</name>
<sequence>MHCNGCAQKVRRSVKGLKGIEAAASDILESKLTVTVKEESSKAEGNVEANAKKPDKDKDHKKTNCNRPNEPSATSVVLKVRLHCEGCIQRIKNQIYKIKGVDSVSVDSEKDLVTVNGTMDMKNLPGFSTAKLRRGVEVVNLKKDEDGDKEKNEKKDNSNAGKKEGKVTAAATDAIAALAPVATAAAAMDTSKMDYYVGAYGFYLYRIEIVQAPQLFSD</sequence>
<feature type="region of interest" description="Disordered" evidence="1">
    <location>
        <begin position="38"/>
        <end position="72"/>
    </location>
</feature>
<organism evidence="3 4">
    <name type="scientific">Dendrobium chrysotoxum</name>
    <name type="common">Orchid</name>
    <dbReference type="NCBI Taxonomy" id="161865"/>
    <lineage>
        <taxon>Eukaryota</taxon>
        <taxon>Viridiplantae</taxon>
        <taxon>Streptophyta</taxon>
        <taxon>Embryophyta</taxon>
        <taxon>Tracheophyta</taxon>
        <taxon>Spermatophyta</taxon>
        <taxon>Magnoliopsida</taxon>
        <taxon>Liliopsida</taxon>
        <taxon>Asparagales</taxon>
        <taxon>Orchidaceae</taxon>
        <taxon>Epidendroideae</taxon>
        <taxon>Malaxideae</taxon>
        <taxon>Dendrobiinae</taxon>
        <taxon>Dendrobium</taxon>
    </lineage>
</organism>